<gene>
    <name evidence="1" type="ORF">FKW44_002180</name>
</gene>
<dbReference type="EMBL" id="CP045891">
    <property type="protein sequence ID" value="QQP57257.1"/>
    <property type="molecule type" value="Genomic_DNA"/>
</dbReference>
<accession>A0A7T8KJS9</accession>
<evidence type="ECO:0000313" key="1">
    <source>
        <dbReference type="EMBL" id="QQP57257.1"/>
    </source>
</evidence>
<dbReference type="AlphaFoldDB" id="A0A7T8KJS9"/>
<protein>
    <submittedName>
        <fullName evidence="1">Uncharacterized protein</fullName>
    </submittedName>
</protein>
<organism evidence="1 2">
    <name type="scientific">Caligus rogercresseyi</name>
    <name type="common">Sea louse</name>
    <dbReference type="NCBI Taxonomy" id="217165"/>
    <lineage>
        <taxon>Eukaryota</taxon>
        <taxon>Metazoa</taxon>
        <taxon>Ecdysozoa</taxon>
        <taxon>Arthropoda</taxon>
        <taxon>Crustacea</taxon>
        <taxon>Multicrustacea</taxon>
        <taxon>Hexanauplia</taxon>
        <taxon>Copepoda</taxon>
        <taxon>Siphonostomatoida</taxon>
        <taxon>Caligidae</taxon>
        <taxon>Caligus</taxon>
    </lineage>
</organism>
<name>A0A7T8KJS9_CALRO</name>
<dbReference type="OrthoDB" id="8065988at2759"/>
<evidence type="ECO:0000313" key="2">
    <source>
        <dbReference type="Proteomes" id="UP000595437"/>
    </source>
</evidence>
<keyword evidence="2" id="KW-1185">Reference proteome</keyword>
<dbReference type="Proteomes" id="UP000595437">
    <property type="component" value="Chromosome 2"/>
</dbReference>
<proteinExistence type="predicted"/>
<reference evidence="2" key="1">
    <citation type="submission" date="2021-01" db="EMBL/GenBank/DDBJ databases">
        <title>Caligus Genome Assembly.</title>
        <authorList>
            <person name="Gallardo-Escarate C."/>
        </authorList>
    </citation>
    <scope>NUCLEOTIDE SEQUENCE [LARGE SCALE GENOMIC DNA]</scope>
</reference>
<sequence length="49" mass="5968">MDIFTEWEGRKLCEEQDETPIHLIYDCPRTRIGMDELVLETRERKKTLE</sequence>